<organism evidence="2">
    <name type="scientific">Trypanosoma brucei brucei</name>
    <dbReference type="NCBI Taxonomy" id="5702"/>
    <lineage>
        <taxon>Eukaryota</taxon>
        <taxon>Discoba</taxon>
        <taxon>Euglenozoa</taxon>
        <taxon>Kinetoplastea</taxon>
        <taxon>Metakinetoplastina</taxon>
        <taxon>Trypanosomatida</taxon>
        <taxon>Trypanosomatidae</taxon>
        <taxon>Trypanosoma</taxon>
    </lineage>
</organism>
<dbReference type="SUPFAM" id="SSF55909">
    <property type="entry name" value="Pentein"/>
    <property type="match status" value="1"/>
</dbReference>
<dbReference type="EMBL" id="AY525120">
    <property type="protein sequence ID" value="AAS20332.1"/>
    <property type="molecule type" value="mRNA"/>
</dbReference>
<dbReference type="Gene3D" id="3.75.10.10">
    <property type="entry name" value="L-arginine/glycine Amidinotransferase, Chain A"/>
    <property type="match status" value="1"/>
</dbReference>
<dbReference type="GO" id="GO:0016740">
    <property type="term" value="F:transferase activity"/>
    <property type="evidence" value="ECO:0007669"/>
    <property type="project" value="UniProtKB-KW"/>
</dbReference>
<sequence length="319" mass="35897">MLRHTSRNNALHAFVRSPHYRTIPSAGPNGIVVNRDMLVHQFRDFYKTLQHCSLVDKVHLMSERPSVEALRVADQMVSIGATFLEMPLTGMEHRATEFMESMWYVRGAGGPSTLASYLQDTENCRCNSGDVVCLPNGIAVGHGPRTNAVAHTTLKQLFEVKDDQFSFDVFTLEQEGDAPPLGDYFGFAGSNVLLTWKDEHGLLAVDQYQQKQPHTEMNVVYLEPGCHFLSFYGVDHTIDVLVQKGYERSMDSIAAAGLNPIPVQWSEMDKLGISMRAAVLPLKFFKANVGGMLSRNKSRGARWQTHQLQKWLRRLFLVV</sequence>
<reference evidence="2" key="1">
    <citation type="submission" date="2004-01" db="EMBL/GenBank/DDBJ databases">
        <title>Possible amidino transferase from Trypanosoma brucei brucei.</title>
        <authorList>
            <person name="Beg O.U."/>
            <person name="Holt R.G."/>
        </authorList>
    </citation>
    <scope>NUCLEOTIDE SEQUENCE</scope>
</reference>
<dbReference type="AlphaFoldDB" id="Q6QUN6"/>
<keyword evidence="2" id="KW-0808">Transferase</keyword>
<name>Q6QUN6_TRYBB</name>
<protein>
    <submittedName>
        <fullName evidence="2">Putative amidinotransferase</fullName>
    </submittedName>
</protein>
<dbReference type="Pfam" id="PF26170">
    <property type="entry name" value="RESC5"/>
    <property type="match status" value="1"/>
</dbReference>
<dbReference type="InterPro" id="IPR058722">
    <property type="entry name" value="RESC5"/>
</dbReference>
<accession>Q6QUN6</accession>
<evidence type="ECO:0000313" key="2">
    <source>
        <dbReference type="EMBL" id="AAS20332.1"/>
    </source>
</evidence>
<feature type="domain" description="RNA-editing substrate-binding complex 5 protein" evidence="1">
    <location>
        <begin position="5"/>
        <end position="298"/>
    </location>
</feature>
<evidence type="ECO:0000259" key="1">
    <source>
        <dbReference type="Pfam" id="PF26170"/>
    </source>
</evidence>
<dbReference type="CDD" id="cd23678">
    <property type="entry name" value="RESC5"/>
    <property type="match status" value="1"/>
</dbReference>
<proteinExistence type="evidence at transcript level"/>